<evidence type="ECO:0000259" key="2">
    <source>
        <dbReference type="Pfam" id="PF00296"/>
    </source>
</evidence>
<name>A0A840ETZ8_9ACTN</name>
<organism evidence="3 4">
    <name type="scientific">Gordonia humi</name>
    <dbReference type="NCBI Taxonomy" id="686429"/>
    <lineage>
        <taxon>Bacteria</taxon>
        <taxon>Bacillati</taxon>
        <taxon>Actinomycetota</taxon>
        <taxon>Actinomycetes</taxon>
        <taxon>Mycobacteriales</taxon>
        <taxon>Gordoniaceae</taxon>
        <taxon>Gordonia</taxon>
    </lineage>
</organism>
<sequence length="355" mass="38075">MNSRRSDTLDVTVDPGIGPIGELSAAIEEHGFGGLFLGETCHDPLMMLAAASSSAPTIDLGTSVFVAFGRSPMVTAIAANDLQTLTGGRVVLGVGSQVKPHITRRFSMPWSSPADRMREYVSAMRAIWRSWATSEPLDFAGEFYTHTLMTPMFDPGPNAFGNPPVIVAGVGPRMARVAGEIADGLLVHSFVTQEYLRTVLVPAVDEGLAAAGRSRADFTVMTTPMIATGTSDAQIAEAREFVRGQIAFYGSTPAYRGALDIHGWSGLHERLHALSRQGAWEQMRANVPDEVVDEFALTVPVDQAAAALDERWSWVADRISVTATTSQALAAWESAPKRLPSRQTSSGSGSTRRRS</sequence>
<dbReference type="Pfam" id="PF00296">
    <property type="entry name" value="Bac_luciferase"/>
    <property type="match status" value="1"/>
</dbReference>
<evidence type="ECO:0000313" key="4">
    <source>
        <dbReference type="Proteomes" id="UP000551501"/>
    </source>
</evidence>
<dbReference type="Gene3D" id="3.20.20.30">
    <property type="entry name" value="Luciferase-like domain"/>
    <property type="match status" value="1"/>
</dbReference>
<dbReference type="CDD" id="cd01097">
    <property type="entry name" value="Tetrahydromethanopterin_reductase"/>
    <property type="match status" value="1"/>
</dbReference>
<dbReference type="InterPro" id="IPR036661">
    <property type="entry name" value="Luciferase-like_sf"/>
</dbReference>
<feature type="compositionally biased region" description="Low complexity" evidence="1">
    <location>
        <begin position="341"/>
        <end position="355"/>
    </location>
</feature>
<dbReference type="PANTHER" id="PTHR43244">
    <property type="match status" value="1"/>
</dbReference>
<dbReference type="NCBIfam" id="TIGR03617">
    <property type="entry name" value="F420_MSMEG_2256"/>
    <property type="match status" value="1"/>
</dbReference>
<evidence type="ECO:0000256" key="1">
    <source>
        <dbReference type="SAM" id="MobiDB-lite"/>
    </source>
</evidence>
<reference evidence="3 4" key="1">
    <citation type="submission" date="2020-08" db="EMBL/GenBank/DDBJ databases">
        <title>Sequencing the genomes of 1000 actinobacteria strains.</title>
        <authorList>
            <person name="Klenk H.-P."/>
        </authorList>
    </citation>
    <scope>NUCLEOTIDE SEQUENCE [LARGE SCALE GENOMIC DNA]</scope>
    <source>
        <strain evidence="3 4">DSM 45298</strain>
    </source>
</reference>
<dbReference type="AlphaFoldDB" id="A0A840ETZ8"/>
<comment type="caution">
    <text evidence="3">The sequence shown here is derived from an EMBL/GenBank/DDBJ whole genome shotgun (WGS) entry which is preliminary data.</text>
</comment>
<dbReference type="RefSeq" id="WP_183370251.1">
    <property type="nucleotide sequence ID" value="NZ_BAABHL010000034.1"/>
</dbReference>
<feature type="region of interest" description="Disordered" evidence="1">
    <location>
        <begin position="333"/>
        <end position="355"/>
    </location>
</feature>
<dbReference type="InterPro" id="IPR050564">
    <property type="entry name" value="F420-G6PD/mer"/>
</dbReference>
<protein>
    <submittedName>
        <fullName evidence="3">Putative F420-dependent oxidoreductase</fullName>
    </submittedName>
</protein>
<dbReference type="GO" id="GO:0016705">
    <property type="term" value="F:oxidoreductase activity, acting on paired donors, with incorporation or reduction of molecular oxygen"/>
    <property type="evidence" value="ECO:0007669"/>
    <property type="project" value="InterPro"/>
</dbReference>
<dbReference type="PANTHER" id="PTHR43244:SF2">
    <property type="entry name" value="CONSERVED HYPOTHETICAL ALANINE AND PROLINE-RICH PROTEIN"/>
    <property type="match status" value="1"/>
</dbReference>
<dbReference type="Proteomes" id="UP000551501">
    <property type="component" value="Unassembled WGS sequence"/>
</dbReference>
<gene>
    <name evidence="3" type="ORF">BKA16_001724</name>
</gene>
<dbReference type="InterPro" id="IPR011251">
    <property type="entry name" value="Luciferase-like_dom"/>
</dbReference>
<proteinExistence type="predicted"/>
<dbReference type="InterPro" id="IPR019919">
    <property type="entry name" value="Lucif-like_OxRdtase_MSMEG_2256"/>
</dbReference>
<keyword evidence="4" id="KW-1185">Reference proteome</keyword>
<accession>A0A840ETZ8</accession>
<dbReference type="EMBL" id="JACIFP010000001">
    <property type="protein sequence ID" value="MBB4135172.1"/>
    <property type="molecule type" value="Genomic_DNA"/>
</dbReference>
<feature type="domain" description="Luciferase-like" evidence="2">
    <location>
        <begin position="16"/>
        <end position="315"/>
    </location>
</feature>
<evidence type="ECO:0000313" key="3">
    <source>
        <dbReference type="EMBL" id="MBB4135172.1"/>
    </source>
</evidence>
<dbReference type="SUPFAM" id="SSF51679">
    <property type="entry name" value="Bacterial luciferase-like"/>
    <property type="match status" value="1"/>
</dbReference>